<comment type="caution">
    <text evidence="7">The sequence shown here is derived from an EMBL/GenBank/DDBJ whole genome shotgun (WGS) entry which is preliminary data.</text>
</comment>
<keyword evidence="1" id="KW-0479">Metal-binding</keyword>
<keyword evidence="8" id="KW-1185">Reference proteome</keyword>
<feature type="domain" description="Zn(2)-C6 fungal-type" evidence="6">
    <location>
        <begin position="14"/>
        <end position="43"/>
    </location>
</feature>
<evidence type="ECO:0000256" key="5">
    <source>
        <dbReference type="ARBA" id="ARBA00023242"/>
    </source>
</evidence>
<dbReference type="Pfam" id="PF00172">
    <property type="entry name" value="Zn_clus"/>
    <property type="match status" value="1"/>
</dbReference>
<evidence type="ECO:0000313" key="8">
    <source>
        <dbReference type="Proteomes" id="UP000774617"/>
    </source>
</evidence>
<organism evidence="7 8">
    <name type="scientific">Macrophomina phaseolina</name>
    <dbReference type="NCBI Taxonomy" id="35725"/>
    <lineage>
        <taxon>Eukaryota</taxon>
        <taxon>Fungi</taxon>
        <taxon>Dikarya</taxon>
        <taxon>Ascomycota</taxon>
        <taxon>Pezizomycotina</taxon>
        <taxon>Dothideomycetes</taxon>
        <taxon>Dothideomycetes incertae sedis</taxon>
        <taxon>Botryosphaeriales</taxon>
        <taxon>Botryosphaeriaceae</taxon>
        <taxon>Macrophomina</taxon>
    </lineage>
</organism>
<keyword evidence="4" id="KW-0804">Transcription</keyword>
<protein>
    <recommendedName>
        <fullName evidence="6">Zn(2)-C6 fungal-type domain-containing protein</fullName>
    </recommendedName>
</protein>
<dbReference type="InterPro" id="IPR036864">
    <property type="entry name" value="Zn2-C6_fun-type_DNA-bd_sf"/>
</dbReference>
<evidence type="ECO:0000256" key="4">
    <source>
        <dbReference type="ARBA" id="ARBA00023163"/>
    </source>
</evidence>
<sequence length="310" mass="33466">MTKASMARGDRQLSCEQCHHMKVKCEFEDASACIRCHSRGTRCVQRTTRTSKARPKRKSVGGKAATGPIFHLVENPGLGLWAAEQGKCKNVPDDTISADAALDRPAYDTITPGLDFGSLTAADFFSADLALASQDESFTTGTPSTICDDKTSCPCLAALREVLGTMQPPWDEWCGLDGILQRNREAVSALNGVLGCARAHEAPVGCLALLVAQRVLGRYGTALEWCPGGVAGKRAEVRIGSYSVCSADEPAVRRQVVLFELHRMELLLQRLALQDHGCGQNEETSSIRTLMHGSLCWELEGLVRKACMAG</sequence>
<reference evidence="7 8" key="1">
    <citation type="journal article" date="2021" name="Nat. Commun.">
        <title>Genetic determinants of endophytism in the Arabidopsis root mycobiome.</title>
        <authorList>
            <person name="Mesny F."/>
            <person name="Miyauchi S."/>
            <person name="Thiergart T."/>
            <person name="Pickel B."/>
            <person name="Atanasova L."/>
            <person name="Karlsson M."/>
            <person name="Huettel B."/>
            <person name="Barry K.W."/>
            <person name="Haridas S."/>
            <person name="Chen C."/>
            <person name="Bauer D."/>
            <person name="Andreopoulos W."/>
            <person name="Pangilinan J."/>
            <person name="LaButti K."/>
            <person name="Riley R."/>
            <person name="Lipzen A."/>
            <person name="Clum A."/>
            <person name="Drula E."/>
            <person name="Henrissat B."/>
            <person name="Kohler A."/>
            <person name="Grigoriev I.V."/>
            <person name="Martin F.M."/>
            <person name="Hacquard S."/>
        </authorList>
    </citation>
    <scope>NUCLEOTIDE SEQUENCE [LARGE SCALE GENOMIC DNA]</scope>
    <source>
        <strain evidence="7 8">MPI-SDFR-AT-0080</strain>
    </source>
</reference>
<dbReference type="EMBL" id="JAGTJR010000024">
    <property type="protein sequence ID" value="KAH7042817.1"/>
    <property type="molecule type" value="Genomic_DNA"/>
</dbReference>
<name>A0ABQ8G5E9_9PEZI</name>
<dbReference type="Pfam" id="PF08493">
    <property type="entry name" value="AflR"/>
    <property type="match status" value="1"/>
</dbReference>
<dbReference type="Gene3D" id="4.10.240.10">
    <property type="entry name" value="Zn(2)-C6 fungal-type DNA-binding domain"/>
    <property type="match status" value="1"/>
</dbReference>
<keyword evidence="3" id="KW-0238">DNA-binding</keyword>
<evidence type="ECO:0000259" key="6">
    <source>
        <dbReference type="PROSITE" id="PS00463"/>
    </source>
</evidence>
<evidence type="ECO:0000256" key="2">
    <source>
        <dbReference type="ARBA" id="ARBA00023015"/>
    </source>
</evidence>
<keyword evidence="5" id="KW-0539">Nucleus</keyword>
<gene>
    <name evidence="7" type="ORF">B0J12DRAFT_202224</name>
</gene>
<dbReference type="InterPro" id="IPR013700">
    <property type="entry name" value="AflR"/>
</dbReference>
<evidence type="ECO:0000256" key="1">
    <source>
        <dbReference type="ARBA" id="ARBA00022723"/>
    </source>
</evidence>
<evidence type="ECO:0000313" key="7">
    <source>
        <dbReference type="EMBL" id="KAH7042817.1"/>
    </source>
</evidence>
<dbReference type="PROSITE" id="PS00463">
    <property type="entry name" value="ZN2_CY6_FUNGAL_1"/>
    <property type="match status" value="1"/>
</dbReference>
<evidence type="ECO:0000256" key="3">
    <source>
        <dbReference type="ARBA" id="ARBA00023125"/>
    </source>
</evidence>
<keyword evidence="2" id="KW-0805">Transcription regulation</keyword>
<proteinExistence type="predicted"/>
<dbReference type="InterPro" id="IPR001138">
    <property type="entry name" value="Zn2Cys6_DnaBD"/>
</dbReference>
<dbReference type="SUPFAM" id="SSF57701">
    <property type="entry name" value="Zn2/Cys6 DNA-binding domain"/>
    <property type="match status" value="1"/>
</dbReference>
<dbReference type="Proteomes" id="UP000774617">
    <property type="component" value="Unassembled WGS sequence"/>
</dbReference>
<accession>A0ABQ8G5E9</accession>